<dbReference type="SUPFAM" id="SSF56601">
    <property type="entry name" value="beta-lactamase/transpeptidase-like"/>
    <property type="match status" value="1"/>
</dbReference>
<dbReference type="Proteomes" id="UP000292686">
    <property type="component" value="Unassembled WGS sequence"/>
</dbReference>
<dbReference type="Gene3D" id="3.40.710.10">
    <property type="entry name" value="DD-peptidase/beta-lactamase superfamily"/>
    <property type="match status" value="1"/>
</dbReference>
<keyword evidence="5" id="KW-1185">Reference proteome</keyword>
<dbReference type="EMBL" id="SDPM01000001">
    <property type="protein sequence ID" value="RXZ88322.1"/>
    <property type="molecule type" value="Genomic_DNA"/>
</dbReference>
<organism evidence="4 5">
    <name type="scientific">Agromyces atrinae</name>
    <dbReference type="NCBI Taxonomy" id="592376"/>
    <lineage>
        <taxon>Bacteria</taxon>
        <taxon>Bacillati</taxon>
        <taxon>Actinomycetota</taxon>
        <taxon>Actinomycetes</taxon>
        <taxon>Micrococcales</taxon>
        <taxon>Microbacteriaceae</taxon>
        <taxon>Agromyces</taxon>
    </lineage>
</organism>
<name>A0A4Q2ME12_9MICO</name>
<reference evidence="4 5" key="1">
    <citation type="submission" date="2019-01" db="EMBL/GenBank/DDBJ databases">
        <title>Agromyces.</title>
        <authorList>
            <person name="Li J."/>
        </authorList>
    </citation>
    <scope>NUCLEOTIDE SEQUENCE [LARGE SCALE GENOMIC DNA]</scope>
    <source>
        <strain evidence="4 5">DSM 23870</strain>
    </source>
</reference>
<sequence>MTNLDARATAAATALTTIDAPHPPPGAVVALSIGESIGAAAVGSADLATGERMTRATVHDLASVSKLLTTTALLRLVDAGAISLDSTVGELLGDGPIADRTVRQLLEHRGGLAPWWPLYLDPAAADDPIGAVLARASEAAADTARVYSDLGFLVLGALVARAGGAPFADVVRREVLGPLGLTGVTPGPTTEAAHAAASADGDAIERSMVEDGVPYPVPFGVEGFTWRTETLRGAVNDGNAFHAVGGPAGHAGWFATVDDMLTLGRALAADPGEHGLWSRATRDRFLAVSADPAQALGFRYYPAGVIHPTRTLWGHPGFTGTALAFAPADEVYEPLALALAANRLHGRSAPTRDRLAPTELLLSAATRAAVDPSEMTP</sequence>
<dbReference type="GO" id="GO:0016787">
    <property type="term" value="F:hydrolase activity"/>
    <property type="evidence" value="ECO:0007669"/>
    <property type="project" value="UniProtKB-KW"/>
</dbReference>
<dbReference type="PANTHER" id="PTHR43283">
    <property type="entry name" value="BETA-LACTAMASE-RELATED"/>
    <property type="match status" value="1"/>
</dbReference>
<comment type="caution">
    <text evidence="4">The sequence shown here is derived from an EMBL/GenBank/DDBJ whole genome shotgun (WGS) entry which is preliminary data.</text>
</comment>
<dbReference type="OrthoDB" id="4281716at2"/>
<dbReference type="InterPro" id="IPR050789">
    <property type="entry name" value="Diverse_Enzym_Activities"/>
</dbReference>
<dbReference type="AlphaFoldDB" id="A0A4Q2ME12"/>
<protein>
    <submittedName>
        <fullName evidence="4">Class A beta-lactamase-related serine hydrolase</fullName>
    </submittedName>
    <submittedName>
        <fullName evidence="3">CubicO group peptidase (Beta-lactamase class C family)</fullName>
    </submittedName>
</protein>
<dbReference type="Proteomes" id="UP000581087">
    <property type="component" value="Unassembled WGS sequence"/>
</dbReference>
<dbReference type="EMBL" id="JACCBI010000001">
    <property type="protein sequence ID" value="NYD67453.1"/>
    <property type="molecule type" value="Genomic_DNA"/>
</dbReference>
<evidence type="ECO:0000256" key="1">
    <source>
        <dbReference type="ARBA" id="ARBA00022801"/>
    </source>
</evidence>
<dbReference type="InterPro" id="IPR012338">
    <property type="entry name" value="Beta-lactam/transpept-like"/>
</dbReference>
<evidence type="ECO:0000313" key="6">
    <source>
        <dbReference type="Proteomes" id="UP000581087"/>
    </source>
</evidence>
<dbReference type="PANTHER" id="PTHR43283:SF11">
    <property type="entry name" value="BETA-LACTAMASE-RELATED DOMAIN-CONTAINING PROTEIN"/>
    <property type="match status" value="1"/>
</dbReference>
<evidence type="ECO:0000313" key="5">
    <source>
        <dbReference type="Proteomes" id="UP000292686"/>
    </source>
</evidence>
<dbReference type="RefSeq" id="WP_129172587.1">
    <property type="nucleotide sequence ID" value="NZ_JACCBI010000001.1"/>
</dbReference>
<evidence type="ECO:0000259" key="2">
    <source>
        <dbReference type="Pfam" id="PF00144"/>
    </source>
</evidence>
<accession>A0A4Q2ME12</accession>
<proteinExistence type="predicted"/>
<feature type="domain" description="Beta-lactamase-related" evidence="2">
    <location>
        <begin position="25"/>
        <end position="355"/>
    </location>
</feature>
<evidence type="ECO:0000313" key="3">
    <source>
        <dbReference type="EMBL" id="NYD67453.1"/>
    </source>
</evidence>
<reference evidence="3 6" key="2">
    <citation type="submission" date="2020-07" db="EMBL/GenBank/DDBJ databases">
        <title>Sequencing the genomes of 1000 actinobacteria strains.</title>
        <authorList>
            <person name="Klenk H.-P."/>
        </authorList>
    </citation>
    <scope>NUCLEOTIDE SEQUENCE [LARGE SCALE GENOMIC DNA]</scope>
    <source>
        <strain evidence="3 6">DSM 23870</strain>
    </source>
</reference>
<gene>
    <name evidence="3" type="ORF">BJ972_001972</name>
    <name evidence="4" type="ORF">ESP50_03880</name>
</gene>
<dbReference type="InterPro" id="IPR001466">
    <property type="entry name" value="Beta-lactam-related"/>
</dbReference>
<dbReference type="Pfam" id="PF00144">
    <property type="entry name" value="Beta-lactamase"/>
    <property type="match status" value="1"/>
</dbReference>
<keyword evidence="1 4" id="KW-0378">Hydrolase</keyword>
<evidence type="ECO:0000313" key="4">
    <source>
        <dbReference type="EMBL" id="RXZ88322.1"/>
    </source>
</evidence>